<keyword evidence="7" id="KW-1185">Reference proteome</keyword>
<sequence length="332" mass="37622">MKIVSLKPRSSLITELRSDTLWGLIITAIARIYPEAVVQEIIESYAGDHPFFQVSSAFPFRPSDQGGKTYLFPKPLFHTNIDLKSCTGKQEGLEKLQHMKAFKHIRYVSKKVFQQVLGGTLTDNDIFEKAKNNPEGFSFNGIKELTVQHNTIDRRTWTTLEVNEKGQLYTSREQFFRQEYGLFFLVRGAKLNYVDSALRLLQHTGFGGGISVGKGLFDVEVEDFSIREPETADRVITLSLYSPTADELSGFGAAKEHMSYDLEFRKGSIGRNLSPRHEKDGVLMFREGSVLPSLSRERYGRLIKVRSRGGDLGHDIFHNGISFHLNLRTPVL</sequence>
<reference evidence="6 7" key="1">
    <citation type="journal article" date="2020" name="Microorganisms">
        <title>Simultaneous Genome Sequencing of Prosthecochloris ethylica and Desulfuromonas acetoxidans within a Syntrophic Mixture Reveals Unique Pili and Protein Interactions.</title>
        <authorList>
            <person name="Kyndt J.A."/>
            <person name="Van Beeumen J.J."/>
            <person name="Meyer T.E."/>
        </authorList>
    </citation>
    <scope>NUCLEOTIDE SEQUENCE [LARGE SCALE GENOMIC DNA]</scope>
    <source>
        <strain evidence="6 7">N3</strain>
    </source>
</reference>
<protein>
    <recommendedName>
        <fullName evidence="2">CRISPR system Cms protein Csm4</fullName>
    </recommendedName>
</protein>
<dbReference type="Proteomes" id="UP000619838">
    <property type="component" value="Unassembled WGS sequence"/>
</dbReference>
<dbReference type="EMBL" id="JADGII010000013">
    <property type="protein sequence ID" value="MBF0637196.1"/>
    <property type="molecule type" value="Genomic_DNA"/>
</dbReference>
<dbReference type="InterPro" id="IPR040932">
    <property type="entry name" value="Csm4_C"/>
</dbReference>
<keyword evidence="4" id="KW-0051">Antiviral defense</keyword>
<gene>
    <name evidence="6" type="primary">csm4</name>
    <name evidence="6" type="ORF">INT08_08435</name>
</gene>
<organism evidence="6 7">
    <name type="scientific">Prosthecochloris ethylica</name>
    <dbReference type="NCBI Taxonomy" id="2743976"/>
    <lineage>
        <taxon>Bacteria</taxon>
        <taxon>Pseudomonadati</taxon>
        <taxon>Chlorobiota</taxon>
        <taxon>Chlorobiia</taxon>
        <taxon>Chlorobiales</taxon>
        <taxon>Chlorobiaceae</taxon>
        <taxon>Prosthecochloris</taxon>
    </lineage>
</organism>
<evidence type="ECO:0000259" key="5">
    <source>
        <dbReference type="Pfam" id="PF17953"/>
    </source>
</evidence>
<evidence type="ECO:0000313" key="7">
    <source>
        <dbReference type="Proteomes" id="UP000619838"/>
    </source>
</evidence>
<comment type="similarity">
    <text evidence="1">Belongs to the CRISPR-associated Csm4 family.</text>
</comment>
<evidence type="ECO:0000313" key="6">
    <source>
        <dbReference type="EMBL" id="MBF0637196.1"/>
    </source>
</evidence>
<dbReference type="RefSeq" id="WP_175187598.1">
    <property type="nucleotide sequence ID" value="NZ_JABVZQ010000012.1"/>
</dbReference>
<dbReference type="Pfam" id="PF17953">
    <property type="entry name" value="Csm4_C"/>
    <property type="match status" value="1"/>
</dbReference>
<accession>A0ABR9XTW2</accession>
<dbReference type="InterPro" id="IPR005510">
    <property type="entry name" value="Csm4"/>
</dbReference>
<evidence type="ECO:0000256" key="4">
    <source>
        <dbReference type="ARBA" id="ARBA00023118"/>
    </source>
</evidence>
<dbReference type="NCBIfam" id="TIGR01903">
    <property type="entry name" value="cas5_csm4"/>
    <property type="match status" value="1"/>
</dbReference>
<comment type="caution">
    <text evidence="6">The sequence shown here is derived from an EMBL/GenBank/DDBJ whole genome shotgun (WGS) entry which is preliminary data.</text>
</comment>
<proteinExistence type="inferred from homology"/>
<evidence type="ECO:0000256" key="1">
    <source>
        <dbReference type="ARBA" id="ARBA00005772"/>
    </source>
</evidence>
<name>A0ABR9XTW2_9CHLB</name>
<keyword evidence="3" id="KW-0694">RNA-binding</keyword>
<evidence type="ECO:0000256" key="3">
    <source>
        <dbReference type="ARBA" id="ARBA00022884"/>
    </source>
</evidence>
<evidence type="ECO:0000256" key="2">
    <source>
        <dbReference type="ARBA" id="ARBA00016109"/>
    </source>
</evidence>
<feature type="domain" description="Csm4 C-terminal" evidence="5">
    <location>
        <begin position="231"/>
        <end position="326"/>
    </location>
</feature>